<dbReference type="SUPFAM" id="SSF56112">
    <property type="entry name" value="Protein kinase-like (PK-like)"/>
    <property type="match status" value="1"/>
</dbReference>
<keyword evidence="4" id="KW-1185">Reference proteome</keyword>
<proteinExistence type="predicted"/>
<feature type="compositionally biased region" description="Basic and acidic residues" evidence="1">
    <location>
        <begin position="1"/>
        <end position="10"/>
    </location>
</feature>
<dbReference type="GO" id="GO:0005524">
    <property type="term" value="F:ATP binding"/>
    <property type="evidence" value="ECO:0007669"/>
    <property type="project" value="InterPro"/>
</dbReference>
<organism evidence="3 4">
    <name type="scientific">Reticulomyxa filosa</name>
    <dbReference type="NCBI Taxonomy" id="46433"/>
    <lineage>
        <taxon>Eukaryota</taxon>
        <taxon>Sar</taxon>
        <taxon>Rhizaria</taxon>
        <taxon>Retaria</taxon>
        <taxon>Foraminifera</taxon>
        <taxon>Monothalamids</taxon>
        <taxon>Reticulomyxidae</taxon>
        <taxon>Reticulomyxa</taxon>
    </lineage>
</organism>
<dbReference type="AlphaFoldDB" id="X6NHZ1"/>
<protein>
    <recommendedName>
        <fullName evidence="2">Protein kinase domain-containing protein</fullName>
    </recommendedName>
</protein>
<dbReference type="Gene3D" id="1.10.510.10">
    <property type="entry name" value="Transferase(Phosphotransferase) domain 1"/>
    <property type="match status" value="1"/>
</dbReference>
<dbReference type="InterPro" id="IPR011009">
    <property type="entry name" value="Kinase-like_dom_sf"/>
</dbReference>
<feature type="region of interest" description="Disordered" evidence="1">
    <location>
        <begin position="1"/>
        <end position="47"/>
    </location>
</feature>
<feature type="domain" description="Protein kinase" evidence="2">
    <location>
        <begin position="1"/>
        <end position="289"/>
    </location>
</feature>
<accession>X6NHZ1</accession>
<dbReference type="PANTHER" id="PTHR24347">
    <property type="entry name" value="SERINE/THREONINE-PROTEIN KINASE"/>
    <property type="match status" value="1"/>
</dbReference>
<dbReference type="GO" id="GO:0004672">
    <property type="term" value="F:protein kinase activity"/>
    <property type="evidence" value="ECO:0007669"/>
    <property type="project" value="InterPro"/>
</dbReference>
<comment type="caution">
    <text evidence="3">The sequence shown here is derived from an EMBL/GenBank/DDBJ whole genome shotgun (WGS) entry which is preliminary data.</text>
</comment>
<evidence type="ECO:0000256" key="1">
    <source>
        <dbReference type="SAM" id="MobiDB-lite"/>
    </source>
</evidence>
<dbReference type="EMBL" id="ASPP01008833">
    <property type="protein sequence ID" value="ETO24957.1"/>
    <property type="molecule type" value="Genomic_DNA"/>
</dbReference>
<name>X6NHZ1_RETFI</name>
<evidence type="ECO:0000313" key="4">
    <source>
        <dbReference type="Proteomes" id="UP000023152"/>
    </source>
</evidence>
<sequence length="289" mass="33717">MGYNKLDKHLESKRRRDKANERRSEEEEQVEEESQTNARAKSKWQQTVEVEHTRTKRKKQCIKMRYPKNENSKELYNRLVELQRKQQSAKMPVCIARVLSYEESDNDFCLIFEAVNGNTNNNATTTNEEEELITSTPNVLEYLNEYVKSSKRLKEEDIIAMVQQIIVIITTLHQHRIAHLRVDPNSFSVINKGGGGGIVVLHRLDQCRYVSDNEYYSLSQLPMIDQWWCVPPDIMMSDCHPNSFQHAQHTASKYKGMQLKAADIYHIGVLTFVMLQGYMPMSLEFIINK</sequence>
<dbReference type="Proteomes" id="UP000023152">
    <property type="component" value="Unassembled WGS sequence"/>
</dbReference>
<feature type="compositionally biased region" description="Polar residues" evidence="1">
    <location>
        <begin position="36"/>
        <end position="47"/>
    </location>
</feature>
<gene>
    <name evidence="3" type="ORF">RFI_12187</name>
</gene>
<dbReference type="InterPro" id="IPR000719">
    <property type="entry name" value="Prot_kinase_dom"/>
</dbReference>
<evidence type="ECO:0000259" key="2">
    <source>
        <dbReference type="PROSITE" id="PS50011"/>
    </source>
</evidence>
<reference evidence="3 4" key="1">
    <citation type="journal article" date="2013" name="Curr. Biol.">
        <title>The Genome of the Foraminiferan Reticulomyxa filosa.</title>
        <authorList>
            <person name="Glockner G."/>
            <person name="Hulsmann N."/>
            <person name="Schleicher M."/>
            <person name="Noegel A.A."/>
            <person name="Eichinger L."/>
            <person name="Gallinger C."/>
            <person name="Pawlowski J."/>
            <person name="Sierra R."/>
            <person name="Euteneuer U."/>
            <person name="Pillet L."/>
            <person name="Moustafa A."/>
            <person name="Platzer M."/>
            <person name="Groth M."/>
            <person name="Szafranski K."/>
            <person name="Schliwa M."/>
        </authorList>
    </citation>
    <scope>NUCLEOTIDE SEQUENCE [LARGE SCALE GENOMIC DNA]</scope>
</reference>
<evidence type="ECO:0000313" key="3">
    <source>
        <dbReference type="EMBL" id="ETO24957.1"/>
    </source>
</evidence>
<dbReference type="PROSITE" id="PS50011">
    <property type="entry name" value="PROTEIN_KINASE_DOM"/>
    <property type="match status" value="1"/>
</dbReference>